<evidence type="ECO:0000259" key="16">
    <source>
        <dbReference type="Pfam" id="PF23559"/>
    </source>
</evidence>
<dbReference type="Gene3D" id="1.10.10.10">
    <property type="entry name" value="Winged helix-like DNA-binding domain superfamily/Winged helix DNA-binding domain"/>
    <property type="match status" value="1"/>
</dbReference>
<dbReference type="SUPFAM" id="SSF52058">
    <property type="entry name" value="L domain-like"/>
    <property type="match status" value="1"/>
</dbReference>
<keyword evidence="12" id="KW-0175">Coiled coil</keyword>
<keyword evidence="7" id="KW-0381">Hypersensitive response</keyword>
<evidence type="ECO:0000259" key="17">
    <source>
        <dbReference type="Pfam" id="PF23598"/>
    </source>
</evidence>
<keyword evidence="6" id="KW-0433">Leucine-rich repeat</keyword>
<dbReference type="InterPro" id="IPR041118">
    <property type="entry name" value="Rx_N"/>
</dbReference>
<evidence type="ECO:0000313" key="18">
    <source>
        <dbReference type="EMBL" id="KAH0757021.1"/>
    </source>
</evidence>
<evidence type="ECO:0000259" key="14">
    <source>
        <dbReference type="Pfam" id="PF00931"/>
    </source>
</evidence>
<reference evidence="18 19" key="1">
    <citation type="journal article" date="2021" name="bioRxiv">
        <title>Chromosome-scale and haplotype-resolved genome assembly of a tetraploid potato cultivar.</title>
        <authorList>
            <person name="Sun H."/>
            <person name="Jiao W.-B."/>
            <person name="Krause K."/>
            <person name="Campoy J.A."/>
            <person name="Goel M."/>
            <person name="Folz-Donahue K."/>
            <person name="Kukat C."/>
            <person name="Huettel B."/>
            <person name="Schneeberger K."/>
        </authorList>
    </citation>
    <scope>NUCLEOTIDE SEQUENCE [LARGE SCALE GENOMIC DNA]</scope>
    <source>
        <strain evidence="18">SolTubOtavaFocal</strain>
        <tissue evidence="18">Leaves</tissue>
    </source>
</reference>
<comment type="caution">
    <text evidence="18">The sequence shown here is derived from an EMBL/GenBank/DDBJ whole genome shotgun (WGS) entry which is preliminary data.</text>
</comment>
<dbReference type="Gene3D" id="1.20.5.4130">
    <property type="match status" value="1"/>
</dbReference>
<comment type="function">
    <text evidence="1">Confers resistance to late blight (Phytophthora infestans) races carrying the avirulence gene Avr1. Resistance proteins guard the plant against pathogens that contain an appropriate avirulence protein via an indirect interaction with this avirulence protein. That triggers a defense system including the hypersensitive response, which restricts the pathogen growth.</text>
</comment>
<dbReference type="Gene3D" id="1.10.8.430">
    <property type="entry name" value="Helical domain of apoptotic protease-activating factors"/>
    <property type="match status" value="1"/>
</dbReference>
<dbReference type="InterPro" id="IPR038005">
    <property type="entry name" value="RX-like_CC"/>
</dbReference>
<feature type="domain" description="Disease resistance N-terminal" evidence="15">
    <location>
        <begin position="5"/>
        <end position="89"/>
    </location>
</feature>
<evidence type="ECO:0000256" key="2">
    <source>
        <dbReference type="ARBA" id="ARBA00004170"/>
    </source>
</evidence>
<dbReference type="EMBL" id="JAIVGD010000015">
    <property type="protein sequence ID" value="KAH0757021.1"/>
    <property type="molecule type" value="Genomic_DNA"/>
</dbReference>
<protein>
    <submittedName>
        <fullName evidence="18">Uncharacterized protein</fullName>
    </submittedName>
</protein>
<evidence type="ECO:0000256" key="13">
    <source>
        <dbReference type="ARBA" id="ARBA00023136"/>
    </source>
</evidence>
<dbReference type="Pfam" id="PF00931">
    <property type="entry name" value="NB-ARC"/>
    <property type="match status" value="1"/>
</dbReference>
<evidence type="ECO:0000256" key="9">
    <source>
        <dbReference type="ARBA" id="ARBA00022741"/>
    </source>
</evidence>
<evidence type="ECO:0000313" key="19">
    <source>
        <dbReference type="Proteomes" id="UP000826656"/>
    </source>
</evidence>
<dbReference type="Pfam" id="PF23598">
    <property type="entry name" value="LRR_14"/>
    <property type="match status" value="1"/>
</dbReference>
<dbReference type="InterPro" id="IPR027417">
    <property type="entry name" value="P-loop_NTPase"/>
</dbReference>
<keyword evidence="9" id="KW-0547">Nucleotide-binding</keyword>
<dbReference type="Pfam" id="PF18052">
    <property type="entry name" value="Rx_N"/>
    <property type="match status" value="1"/>
</dbReference>
<feature type="domain" description="NB-ARC" evidence="14">
    <location>
        <begin position="168"/>
        <end position="338"/>
    </location>
</feature>
<dbReference type="InterPro" id="IPR032675">
    <property type="entry name" value="LRR_dom_sf"/>
</dbReference>
<evidence type="ECO:0000256" key="10">
    <source>
        <dbReference type="ARBA" id="ARBA00022821"/>
    </source>
</evidence>
<evidence type="ECO:0000256" key="8">
    <source>
        <dbReference type="ARBA" id="ARBA00022737"/>
    </source>
</evidence>
<dbReference type="InterPro" id="IPR002182">
    <property type="entry name" value="NB-ARC"/>
</dbReference>
<gene>
    <name evidence="18" type="ORF">KY290_020514</name>
</gene>
<evidence type="ECO:0000256" key="5">
    <source>
        <dbReference type="ARBA" id="ARBA00022490"/>
    </source>
</evidence>
<evidence type="ECO:0000259" key="15">
    <source>
        <dbReference type="Pfam" id="PF18052"/>
    </source>
</evidence>
<dbReference type="PANTHER" id="PTHR23155:SF1152">
    <property type="entry name" value="AAA+ ATPASE DOMAIN-CONTAINING PROTEIN"/>
    <property type="match status" value="1"/>
</dbReference>
<evidence type="ECO:0000256" key="4">
    <source>
        <dbReference type="ARBA" id="ARBA00008894"/>
    </source>
</evidence>
<dbReference type="InterPro" id="IPR058922">
    <property type="entry name" value="WHD_DRP"/>
</dbReference>
<name>A0ABQ7UZ01_SOLTU</name>
<accession>A0ABQ7UZ01</accession>
<evidence type="ECO:0000256" key="6">
    <source>
        <dbReference type="ARBA" id="ARBA00022614"/>
    </source>
</evidence>
<dbReference type="Gene3D" id="3.40.50.300">
    <property type="entry name" value="P-loop containing nucleotide triphosphate hydrolases"/>
    <property type="match status" value="1"/>
</dbReference>
<sequence length="845" mass="97539">MADAFLSFAVQKLGDFLIQEVNLRLSLREDIQWLRTELLFMQSFLRDAEQKQSGDQRIQQWVFEINSIANDAVAILETYSFEAGKSASRLKACACICRKEKKFYNVAKEIQSLKQRIMDISRKRETYGITNINSTNSGEGPSNLQVTTLRRTTSYVDDQDYIFVGLQDVVQTLLAELLKAEPRRSVLSIYGMGGLGKTTLARNLYRSPNIVSSFPTRAWICVSQEYNTMDILRTIIKSIQGCTKVTLDLLERMTEGDLEIYLRDLLTERKYLVVVDDVWQREAWKSLKRAFPDSKNGSRVIITTRQGGVAETADNRGFVHILRFLSQEESWDLFRRKLLDVQAMVPAMEILAKDMVEKCRGLPLAIVVLSGLLSHKKGLDEWQKVKDHLWQNIEDGSIEISCILSLSYNDLSTALKQCFLYFGIYPEDQEVDAKTIIRLWMAEGFIPNEEKRMEDVAEDYLNELIRRSLIQVARTFWEKVEACRVHDLLRDLVIKKALEVNFFDIYDPRKHSISSLCIRHAIHDQGEKYLSLDLSNLKLRSITIFSQDFINMSRLKFGSVFQHIYVFNLHSHGGHIPIVPDAIGSLYHLKFLRLRGIQGLPSSIGNLKNLQTLYVNDGVQYCELPHETADLINLRHLVARYLKPLEHISKLTSLQVLQNIFCDQWKDVDPVDLVNLRELEMHNILSSYSLNNITSLKNLSTLTLLCKENESFPSLVFVNCCKKLQKLRLNGRTKKLRLFSNSITMMVLENSDLTEDPMPILGMLPNLRDLQLRKAYKGKDITCNDNNFSQLEFLRLEYLLNLERWHLDTSAMPLIKGLGIHDCPKLNKIPQRMRDVELLKSNYKW</sequence>
<comment type="subcellular location">
    <subcellularLocation>
        <location evidence="3">Cytoplasm</location>
    </subcellularLocation>
    <subcellularLocation>
        <location evidence="2">Membrane</location>
        <topology evidence="2">Peripheral membrane protein</topology>
    </subcellularLocation>
</comment>
<comment type="similarity">
    <text evidence="4">Belongs to the disease resistance NB-LRR family.</text>
</comment>
<feature type="domain" description="Disease resistance R13L4/SHOC-2-like LRR" evidence="17">
    <location>
        <begin position="538"/>
        <end position="820"/>
    </location>
</feature>
<evidence type="ECO:0000256" key="11">
    <source>
        <dbReference type="ARBA" id="ARBA00022840"/>
    </source>
</evidence>
<evidence type="ECO:0000256" key="7">
    <source>
        <dbReference type="ARBA" id="ARBA00022667"/>
    </source>
</evidence>
<keyword evidence="8" id="KW-0677">Repeat</keyword>
<dbReference type="Gene3D" id="3.80.10.10">
    <property type="entry name" value="Ribonuclease Inhibitor"/>
    <property type="match status" value="2"/>
</dbReference>
<evidence type="ECO:0000256" key="12">
    <source>
        <dbReference type="ARBA" id="ARBA00023054"/>
    </source>
</evidence>
<dbReference type="Pfam" id="PF23559">
    <property type="entry name" value="WHD_DRP"/>
    <property type="match status" value="1"/>
</dbReference>
<keyword evidence="10" id="KW-0611">Plant defense</keyword>
<dbReference type="Proteomes" id="UP000826656">
    <property type="component" value="Unassembled WGS sequence"/>
</dbReference>
<dbReference type="InterPro" id="IPR042197">
    <property type="entry name" value="Apaf_helical"/>
</dbReference>
<organism evidence="18 19">
    <name type="scientific">Solanum tuberosum</name>
    <name type="common">Potato</name>
    <dbReference type="NCBI Taxonomy" id="4113"/>
    <lineage>
        <taxon>Eukaryota</taxon>
        <taxon>Viridiplantae</taxon>
        <taxon>Streptophyta</taxon>
        <taxon>Embryophyta</taxon>
        <taxon>Tracheophyta</taxon>
        <taxon>Spermatophyta</taxon>
        <taxon>Magnoliopsida</taxon>
        <taxon>eudicotyledons</taxon>
        <taxon>Gunneridae</taxon>
        <taxon>Pentapetalae</taxon>
        <taxon>asterids</taxon>
        <taxon>lamiids</taxon>
        <taxon>Solanales</taxon>
        <taxon>Solanaceae</taxon>
        <taxon>Solanoideae</taxon>
        <taxon>Solaneae</taxon>
        <taxon>Solanum</taxon>
    </lineage>
</organism>
<dbReference type="CDD" id="cd14798">
    <property type="entry name" value="RX-CC_like"/>
    <property type="match status" value="1"/>
</dbReference>
<keyword evidence="5" id="KW-0963">Cytoplasm</keyword>
<keyword evidence="19" id="KW-1185">Reference proteome</keyword>
<proteinExistence type="inferred from homology"/>
<keyword evidence="13" id="KW-0472">Membrane</keyword>
<evidence type="ECO:0000256" key="3">
    <source>
        <dbReference type="ARBA" id="ARBA00004496"/>
    </source>
</evidence>
<dbReference type="InterPro" id="IPR055414">
    <property type="entry name" value="LRR_R13L4/SHOC2-like"/>
</dbReference>
<dbReference type="PRINTS" id="PR00364">
    <property type="entry name" value="DISEASERSIST"/>
</dbReference>
<feature type="domain" description="Disease resistance protein winged helix" evidence="16">
    <location>
        <begin position="424"/>
        <end position="493"/>
    </location>
</feature>
<dbReference type="InterPro" id="IPR044974">
    <property type="entry name" value="Disease_R_plants"/>
</dbReference>
<dbReference type="PANTHER" id="PTHR23155">
    <property type="entry name" value="DISEASE RESISTANCE PROTEIN RP"/>
    <property type="match status" value="1"/>
</dbReference>
<keyword evidence="11" id="KW-0067">ATP-binding</keyword>
<evidence type="ECO:0000256" key="1">
    <source>
        <dbReference type="ARBA" id="ARBA00002074"/>
    </source>
</evidence>
<dbReference type="InterPro" id="IPR036388">
    <property type="entry name" value="WH-like_DNA-bd_sf"/>
</dbReference>
<dbReference type="SUPFAM" id="SSF52540">
    <property type="entry name" value="P-loop containing nucleoside triphosphate hydrolases"/>
    <property type="match status" value="1"/>
</dbReference>